<dbReference type="Proteomes" id="UP000815677">
    <property type="component" value="Unassembled WGS sequence"/>
</dbReference>
<accession>A0ABQ0KYM3</accession>
<reference evidence="1" key="1">
    <citation type="submission" date="2014-09" db="EMBL/GenBank/DDBJ databases">
        <title>Genome sequence of the luminous mushroom Mycena chlorophos for searching fungal bioluminescence genes.</title>
        <authorList>
            <person name="Tanaka Y."/>
            <person name="Kasuga D."/>
            <person name="Oba Y."/>
            <person name="Hase S."/>
            <person name="Sato K."/>
            <person name="Oba Y."/>
            <person name="Sakakibara Y."/>
        </authorList>
    </citation>
    <scope>NUCLEOTIDE SEQUENCE</scope>
</reference>
<evidence type="ECO:0000313" key="2">
    <source>
        <dbReference type="Proteomes" id="UP000815677"/>
    </source>
</evidence>
<sequence length="165" mass="17463">MSTSYIRLDQPLTTSLHSMSKFTALTVAFAAALFGNSAALSCPDAARFGGVSISPSTLSPGQTYTVSADLTCAVQLGYTPTYLDYYIVGSASHTISGPILVARRTYDSSTNPPADTFTAVLPDWYYFTDATYSFQMVDSFAQDGPSGDPVITSGSISIPMNITGF</sequence>
<organism evidence="1 2">
    <name type="scientific">Mycena chlorophos</name>
    <name type="common">Agaric fungus</name>
    <name type="synonym">Agaricus chlorophos</name>
    <dbReference type="NCBI Taxonomy" id="658473"/>
    <lineage>
        <taxon>Eukaryota</taxon>
        <taxon>Fungi</taxon>
        <taxon>Dikarya</taxon>
        <taxon>Basidiomycota</taxon>
        <taxon>Agaricomycotina</taxon>
        <taxon>Agaricomycetes</taxon>
        <taxon>Agaricomycetidae</taxon>
        <taxon>Agaricales</taxon>
        <taxon>Marasmiineae</taxon>
        <taxon>Mycenaceae</taxon>
        <taxon>Mycena</taxon>
    </lineage>
</organism>
<evidence type="ECO:0008006" key="3">
    <source>
        <dbReference type="Google" id="ProtNLM"/>
    </source>
</evidence>
<evidence type="ECO:0000313" key="1">
    <source>
        <dbReference type="EMBL" id="GAT42611.1"/>
    </source>
</evidence>
<dbReference type="EMBL" id="DF838116">
    <property type="protein sequence ID" value="GAT42611.1"/>
    <property type="molecule type" value="Genomic_DNA"/>
</dbReference>
<keyword evidence="2" id="KW-1185">Reference proteome</keyword>
<name>A0ABQ0KYM3_MYCCL</name>
<proteinExistence type="predicted"/>
<gene>
    <name evidence="1" type="ORF">MCHLO_00321</name>
</gene>
<protein>
    <recommendedName>
        <fullName evidence="3">Spore coat protein U domain-containing protein</fullName>
    </recommendedName>
</protein>